<accession>A0A1B0BG64</accession>
<protein>
    <submittedName>
        <fullName evidence="1">Uncharacterized protein</fullName>
    </submittedName>
</protein>
<dbReference type="VEuPathDB" id="VectorBase:GPPI028969"/>
<dbReference type="AlphaFoldDB" id="A0A1B0BG64"/>
<dbReference type="Proteomes" id="UP000092460">
    <property type="component" value="Unassembled WGS sequence"/>
</dbReference>
<keyword evidence="2" id="KW-1185">Reference proteome</keyword>
<proteinExistence type="predicted"/>
<name>A0A1B0BG64_9MUSC</name>
<evidence type="ECO:0000313" key="1">
    <source>
        <dbReference type="EnsemblMetazoa" id="GPPI028969-PA"/>
    </source>
</evidence>
<dbReference type="EMBL" id="JXJN01013757">
    <property type="status" value="NOT_ANNOTATED_CDS"/>
    <property type="molecule type" value="Genomic_DNA"/>
</dbReference>
<dbReference type="EnsemblMetazoa" id="GPPI028969-RA">
    <property type="protein sequence ID" value="GPPI028969-PA"/>
    <property type="gene ID" value="GPPI028969"/>
</dbReference>
<dbReference type="EMBL" id="JXJN01013756">
    <property type="status" value="NOT_ANNOTATED_CDS"/>
    <property type="molecule type" value="Genomic_DNA"/>
</dbReference>
<reference evidence="2" key="1">
    <citation type="submission" date="2015-01" db="EMBL/GenBank/DDBJ databases">
        <authorList>
            <person name="Aksoy S."/>
            <person name="Warren W."/>
            <person name="Wilson R.K."/>
        </authorList>
    </citation>
    <scope>NUCLEOTIDE SEQUENCE [LARGE SCALE GENOMIC DNA]</scope>
    <source>
        <strain evidence="2">IAEA</strain>
    </source>
</reference>
<sequence length="123" mass="13707">MKTLTISPDINALKKREYENAIRTTVQTTIRLKHWVGKLLSYMSIRVLLEKVFAATTIVLCNYAIVVEVLLSTPCIVRMFYVVCSVPANLIMGKAVSNLQMISISNDDLMRDVVVVEQSSGGN</sequence>
<evidence type="ECO:0000313" key="2">
    <source>
        <dbReference type="Proteomes" id="UP000092460"/>
    </source>
</evidence>
<organism evidence="1 2">
    <name type="scientific">Glossina palpalis gambiensis</name>
    <dbReference type="NCBI Taxonomy" id="67801"/>
    <lineage>
        <taxon>Eukaryota</taxon>
        <taxon>Metazoa</taxon>
        <taxon>Ecdysozoa</taxon>
        <taxon>Arthropoda</taxon>
        <taxon>Hexapoda</taxon>
        <taxon>Insecta</taxon>
        <taxon>Pterygota</taxon>
        <taxon>Neoptera</taxon>
        <taxon>Endopterygota</taxon>
        <taxon>Diptera</taxon>
        <taxon>Brachycera</taxon>
        <taxon>Muscomorpha</taxon>
        <taxon>Hippoboscoidea</taxon>
        <taxon>Glossinidae</taxon>
        <taxon>Glossina</taxon>
    </lineage>
</organism>
<reference evidence="1" key="2">
    <citation type="submission" date="2020-05" db="UniProtKB">
        <authorList>
            <consortium name="EnsemblMetazoa"/>
        </authorList>
    </citation>
    <scope>IDENTIFICATION</scope>
    <source>
        <strain evidence="1">IAEA</strain>
    </source>
</reference>